<dbReference type="PANTHER" id="PTHR43820:SF8">
    <property type="entry name" value="ABC TRANSPORTER SUBSTRATE-BINDING PROTEIN"/>
    <property type="match status" value="1"/>
</dbReference>
<dbReference type="InterPro" id="IPR003439">
    <property type="entry name" value="ABC_transporter-like_ATP-bd"/>
</dbReference>
<evidence type="ECO:0000256" key="4">
    <source>
        <dbReference type="ARBA" id="ARBA00022840"/>
    </source>
</evidence>
<evidence type="ECO:0000313" key="7">
    <source>
        <dbReference type="EMBL" id="EFO81422.1"/>
    </source>
</evidence>
<dbReference type="HOGENOM" id="CLU_000604_1_2_0"/>
<keyword evidence="3" id="KW-0547">Nucleotide-binding</keyword>
<dbReference type="CDD" id="cd03224">
    <property type="entry name" value="ABC_TM1139_LivF_branched"/>
    <property type="match status" value="1"/>
</dbReference>
<dbReference type="PROSITE" id="PS00211">
    <property type="entry name" value="ABC_TRANSPORTER_1"/>
    <property type="match status" value="1"/>
</dbReference>
<evidence type="ECO:0000256" key="3">
    <source>
        <dbReference type="ARBA" id="ARBA00022741"/>
    </source>
</evidence>
<gene>
    <name evidence="7" type="ORF">OSCT_0704</name>
</gene>
<dbReference type="eggNOG" id="COG0410">
    <property type="taxonomic scope" value="Bacteria"/>
</dbReference>
<organism evidence="7 8">
    <name type="scientific">Oscillochloris trichoides DG-6</name>
    <dbReference type="NCBI Taxonomy" id="765420"/>
    <lineage>
        <taxon>Bacteria</taxon>
        <taxon>Bacillati</taxon>
        <taxon>Chloroflexota</taxon>
        <taxon>Chloroflexia</taxon>
        <taxon>Chloroflexales</taxon>
        <taxon>Chloroflexineae</taxon>
        <taxon>Oscillochloridaceae</taxon>
        <taxon>Oscillochloris</taxon>
    </lineage>
</organism>
<evidence type="ECO:0000256" key="1">
    <source>
        <dbReference type="ARBA" id="ARBA00005417"/>
    </source>
</evidence>
<dbReference type="InterPro" id="IPR017871">
    <property type="entry name" value="ABC_transporter-like_CS"/>
</dbReference>
<dbReference type="GO" id="GO:0015658">
    <property type="term" value="F:branched-chain amino acid transmembrane transporter activity"/>
    <property type="evidence" value="ECO:0007669"/>
    <property type="project" value="TreeGrafter"/>
</dbReference>
<protein>
    <submittedName>
        <fullName evidence="7">ABC transporter related protein</fullName>
    </submittedName>
</protein>
<keyword evidence="2" id="KW-0813">Transport</keyword>
<proteinExistence type="inferred from homology"/>
<sequence>MGLMLGGFTALQHRLTKEDPLMLELNNIEVIYNDVVLVLKGLSLKVDEGQIVALLGSNGAGKSTTLKAISGLLKPENGAVTDGEVRFLGQPIHKKDAPTIVKTGIFQVMEGRRVFEHLTIAENLQAGAYTQKDPALTLYHDMEMVFNYFPRLRERRTQKAGFLSGGEQQMLAIGRALMAHPKLIMLDEPSLGLAPLMVEEIFRIIKRINKEHGTTILLVEQNARLALEAADHAYIMENGRIVLDGKPADLKDNADVREFYLGMNEVGGRKSYREVKHYKRRKRWLS</sequence>
<dbReference type="AlphaFoldDB" id="E1IBK3"/>
<dbReference type="InterPro" id="IPR003593">
    <property type="entry name" value="AAA+_ATPase"/>
</dbReference>
<dbReference type="GO" id="GO:0015807">
    <property type="term" value="P:L-amino acid transport"/>
    <property type="evidence" value="ECO:0007669"/>
    <property type="project" value="TreeGrafter"/>
</dbReference>
<keyword evidence="8" id="KW-1185">Reference proteome</keyword>
<dbReference type="Gene3D" id="3.40.50.300">
    <property type="entry name" value="P-loop containing nucleotide triphosphate hydrolases"/>
    <property type="match status" value="1"/>
</dbReference>
<evidence type="ECO:0000256" key="5">
    <source>
        <dbReference type="ARBA" id="ARBA00022970"/>
    </source>
</evidence>
<dbReference type="EMBL" id="ADVR01000012">
    <property type="protein sequence ID" value="EFO81422.1"/>
    <property type="molecule type" value="Genomic_DNA"/>
</dbReference>
<comment type="similarity">
    <text evidence="1">Belongs to the ABC transporter superfamily.</text>
</comment>
<keyword evidence="4" id="KW-0067">ATP-binding</keyword>
<dbReference type="PROSITE" id="PS50893">
    <property type="entry name" value="ABC_TRANSPORTER_2"/>
    <property type="match status" value="1"/>
</dbReference>
<dbReference type="InterPro" id="IPR052156">
    <property type="entry name" value="BCAA_Transport_ATP-bd_LivF"/>
</dbReference>
<name>E1IBK3_9CHLR</name>
<evidence type="ECO:0000256" key="2">
    <source>
        <dbReference type="ARBA" id="ARBA00022448"/>
    </source>
</evidence>
<reference evidence="7 8" key="1">
    <citation type="journal article" date="2011" name="J. Bacteriol.">
        <title>Draft genome sequence of the anoxygenic filamentous phototrophic bacterium Oscillochloris trichoides subsp. DG-6.</title>
        <authorList>
            <person name="Kuznetsov B.B."/>
            <person name="Ivanovsky R.N."/>
            <person name="Keppen O.I."/>
            <person name="Sukhacheva M.V."/>
            <person name="Bumazhkin B.K."/>
            <person name="Patutina E.O."/>
            <person name="Beletsky A.V."/>
            <person name="Mardanov A.V."/>
            <person name="Baslerov R.V."/>
            <person name="Panteleeva A.N."/>
            <person name="Kolganova T.V."/>
            <person name="Ravin N.V."/>
            <person name="Skryabin K.G."/>
        </authorList>
    </citation>
    <scope>NUCLEOTIDE SEQUENCE [LARGE SCALE GENOMIC DNA]</scope>
    <source>
        <strain evidence="7 8">DG-6</strain>
    </source>
</reference>
<dbReference type="GO" id="GO:0016887">
    <property type="term" value="F:ATP hydrolysis activity"/>
    <property type="evidence" value="ECO:0007669"/>
    <property type="project" value="InterPro"/>
</dbReference>
<evidence type="ECO:0000313" key="8">
    <source>
        <dbReference type="Proteomes" id="UP000054010"/>
    </source>
</evidence>
<keyword evidence="5" id="KW-0029">Amino-acid transport</keyword>
<dbReference type="SUPFAM" id="SSF52540">
    <property type="entry name" value="P-loop containing nucleoside triphosphate hydrolases"/>
    <property type="match status" value="1"/>
</dbReference>
<dbReference type="Proteomes" id="UP000054010">
    <property type="component" value="Unassembled WGS sequence"/>
</dbReference>
<accession>E1IBK3</accession>
<comment type="caution">
    <text evidence="7">The sequence shown here is derived from an EMBL/GenBank/DDBJ whole genome shotgun (WGS) entry which is preliminary data.</text>
</comment>
<dbReference type="Pfam" id="PF00005">
    <property type="entry name" value="ABC_tran"/>
    <property type="match status" value="1"/>
</dbReference>
<dbReference type="PANTHER" id="PTHR43820">
    <property type="entry name" value="HIGH-AFFINITY BRANCHED-CHAIN AMINO ACID TRANSPORT ATP-BINDING PROTEIN LIVF"/>
    <property type="match status" value="1"/>
</dbReference>
<evidence type="ECO:0000259" key="6">
    <source>
        <dbReference type="PROSITE" id="PS50893"/>
    </source>
</evidence>
<dbReference type="STRING" id="765420.OSCT_0704"/>
<feature type="domain" description="ABC transporter" evidence="6">
    <location>
        <begin position="23"/>
        <end position="263"/>
    </location>
</feature>
<dbReference type="SMART" id="SM00382">
    <property type="entry name" value="AAA"/>
    <property type="match status" value="1"/>
</dbReference>
<dbReference type="GO" id="GO:0005524">
    <property type="term" value="F:ATP binding"/>
    <property type="evidence" value="ECO:0007669"/>
    <property type="project" value="UniProtKB-KW"/>
</dbReference>
<dbReference type="InterPro" id="IPR027417">
    <property type="entry name" value="P-loop_NTPase"/>
</dbReference>